<accession>A0A6B3TMP9</accession>
<dbReference type="InterPro" id="IPR037185">
    <property type="entry name" value="EmrE-like"/>
</dbReference>
<evidence type="ECO:0000259" key="4">
    <source>
        <dbReference type="Pfam" id="PF00892"/>
    </source>
</evidence>
<keyword evidence="6" id="KW-1185">Reference proteome</keyword>
<evidence type="ECO:0000256" key="1">
    <source>
        <dbReference type="ARBA" id="ARBA00004127"/>
    </source>
</evidence>
<dbReference type="EMBL" id="JAAIUV010000001">
    <property type="protein sequence ID" value="NEX77481.1"/>
    <property type="molecule type" value="Genomic_DNA"/>
</dbReference>
<dbReference type="AlphaFoldDB" id="A0A6B3TMP9"/>
<sequence length="101" mass="11364">MTLLGSFGGFFLKKASSSGKSRIPQLFIFLMIGGVFYLIGSIINIYLLKKLPYTIVFPLTSVTYFWTILISRLLLNEKITNKKLLGVVLILIGCIFLSLNR</sequence>
<keyword evidence="3" id="KW-1133">Transmembrane helix</keyword>
<gene>
    <name evidence="5" type="ORF">G4Z05_01010</name>
</gene>
<name>A0A6B3TMP9_9BACI</name>
<comment type="subcellular location">
    <subcellularLocation>
        <location evidence="1">Endomembrane system</location>
        <topology evidence="1">Multi-pass membrane protein</topology>
    </subcellularLocation>
</comment>
<feature type="transmembrane region" description="Helical" evidence="3">
    <location>
        <begin position="81"/>
        <end position="99"/>
    </location>
</feature>
<dbReference type="RefSeq" id="WP_163250125.1">
    <property type="nucleotide sequence ID" value="NZ_JAAIUV010000001.1"/>
</dbReference>
<comment type="caution">
    <text evidence="5">The sequence shown here is derived from an EMBL/GenBank/DDBJ whole genome shotgun (WGS) entry which is preliminary data.</text>
</comment>
<reference evidence="5" key="1">
    <citation type="submission" date="2020-02" db="EMBL/GenBank/DDBJ databases">
        <title>Bacillus sedimentmangrovi sp. nov., isolated from sediment of the mangrove ecosystem.</title>
        <authorList>
            <person name="Liu G."/>
        </authorList>
    </citation>
    <scope>NUCLEOTIDE SEQUENCE [LARGE SCALE GENOMIC DNA]</scope>
    <source>
        <strain evidence="5">SgZ-7</strain>
    </source>
</reference>
<dbReference type="Pfam" id="PF00892">
    <property type="entry name" value="EamA"/>
    <property type="match status" value="1"/>
</dbReference>
<keyword evidence="3" id="KW-0472">Membrane</keyword>
<evidence type="ECO:0000313" key="5">
    <source>
        <dbReference type="EMBL" id="NEX77481.1"/>
    </source>
</evidence>
<dbReference type="Gene3D" id="1.10.3730.20">
    <property type="match status" value="1"/>
</dbReference>
<evidence type="ECO:0000256" key="3">
    <source>
        <dbReference type="SAM" id="Phobius"/>
    </source>
</evidence>
<dbReference type="InterPro" id="IPR000620">
    <property type="entry name" value="EamA_dom"/>
</dbReference>
<evidence type="ECO:0000256" key="2">
    <source>
        <dbReference type="ARBA" id="ARBA00007362"/>
    </source>
</evidence>
<protein>
    <submittedName>
        <fullName evidence="5">EamA family transporter</fullName>
    </submittedName>
</protein>
<feature type="transmembrane region" description="Helical" evidence="3">
    <location>
        <begin position="55"/>
        <end position="75"/>
    </location>
</feature>
<proteinExistence type="inferred from homology"/>
<evidence type="ECO:0000313" key="6">
    <source>
        <dbReference type="Proteomes" id="UP000481621"/>
    </source>
</evidence>
<dbReference type="Proteomes" id="UP000481621">
    <property type="component" value="Unassembled WGS sequence"/>
</dbReference>
<dbReference type="GO" id="GO:0016020">
    <property type="term" value="C:membrane"/>
    <property type="evidence" value="ECO:0007669"/>
    <property type="project" value="InterPro"/>
</dbReference>
<comment type="similarity">
    <text evidence="2">Belongs to the EamA transporter family.</text>
</comment>
<organism evidence="5 6">
    <name type="scientific">Neobacillus thermocopriae</name>
    <dbReference type="NCBI Taxonomy" id="1215031"/>
    <lineage>
        <taxon>Bacteria</taxon>
        <taxon>Bacillati</taxon>
        <taxon>Bacillota</taxon>
        <taxon>Bacilli</taxon>
        <taxon>Bacillales</taxon>
        <taxon>Bacillaceae</taxon>
        <taxon>Neobacillus</taxon>
    </lineage>
</organism>
<dbReference type="SUPFAM" id="SSF103481">
    <property type="entry name" value="Multidrug resistance efflux transporter EmrE"/>
    <property type="match status" value="1"/>
</dbReference>
<keyword evidence="3" id="KW-0812">Transmembrane</keyword>
<feature type="domain" description="EamA" evidence="4">
    <location>
        <begin position="15"/>
        <end position="98"/>
    </location>
</feature>
<feature type="transmembrane region" description="Helical" evidence="3">
    <location>
        <begin position="27"/>
        <end position="48"/>
    </location>
</feature>